<dbReference type="InterPro" id="IPR013215">
    <property type="entry name" value="Cbl-indep_Met_Synth_N"/>
</dbReference>
<feature type="binding site" evidence="11 12">
    <location>
        <position position="511"/>
    </location>
    <ligand>
        <name>L-methionine</name>
        <dbReference type="ChEBI" id="CHEBI:57844"/>
    </ligand>
</feature>
<evidence type="ECO:0000256" key="4">
    <source>
        <dbReference type="ARBA" id="ARBA00022603"/>
    </source>
</evidence>
<feature type="binding site" evidence="11">
    <location>
        <position position="753"/>
    </location>
    <ligand>
        <name>Zn(2+)</name>
        <dbReference type="ChEBI" id="CHEBI:29105"/>
        <note>catalytic</note>
    </ligand>
</feature>
<feature type="binding site" evidence="11">
    <location>
        <position position="136"/>
    </location>
    <ligand>
        <name>5-methyltetrahydropteroyltri-L-glutamate</name>
        <dbReference type="ChEBI" id="CHEBI:58207"/>
    </ligand>
</feature>
<dbReference type="FunFam" id="3.20.20.210:FF:000003">
    <property type="entry name" value="5-methyltetrahydropteroyltriglutamate--homocysteine methyltransferase"/>
    <property type="match status" value="1"/>
</dbReference>
<name>A0A7W6UTH1_9HYPH</name>
<evidence type="ECO:0000256" key="5">
    <source>
        <dbReference type="ARBA" id="ARBA00022605"/>
    </source>
</evidence>
<dbReference type="PIRSF" id="PIRSF000382">
    <property type="entry name" value="MeTrfase_B12_ind"/>
    <property type="match status" value="1"/>
</dbReference>
<comment type="similarity">
    <text evidence="3 11">Belongs to the vitamin-B12 independent methionine synthase family.</text>
</comment>
<dbReference type="NCBIfam" id="NF003556">
    <property type="entry name" value="PRK05222.1"/>
    <property type="match status" value="1"/>
</dbReference>
<evidence type="ECO:0000256" key="14">
    <source>
        <dbReference type="PIRSR" id="PIRSR000382-3"/>
    </source>
</evidence>
<feature type="binding site" evidence="12">
    <location>
        <position position="141"/>
    </location>
    <ligand>
        <name>5-methyltetrahydropteroyltri-L-glutamate</name>
        <dbReference type="ChEBI" id="CHEBI:58207"/>
    </ligand>
</feature>
<evidence type="ECO:0000259" key="15">
    <source>
        <dbReference type="Pfam" id="PF01717"/>
    </source>
</evidence>
<keyword evidence="4 11" id="KW-0489">Methyltransferase</keyword>
<feature type="domain" description="Cobalamin-independent methionine synthase MetE C-terminal/archaeal" evidence="15">
    <location>
        <begin position="453"/>
        <end position="775"/>
    </location>
</feature>
<feature type="domain" description="Cobalamin-independent methionine synthase MetE N-terminal" evidence="16">
    <location>
        <begin position="5"/>
        <end position="335"/>
    </location>
</feature>
<accession>A0A7W6UTH1</accession>
<comment type="catalytic activity">
    <reaction evidence="11">
        <text>5-methyltetrahydropteroyltri-L-glutamate + L-homocysteine = tetrahydropteroyltri-L-glutamate + L-methionine</text>
        <dbReference type="Rhea" id="RHEA:21196"/>
        <dbReference type="ChEBI" id="CHEBI:57844"/>
        <dbReference type="ChEBI" id="CHEBI:58140"/>
        <dbReference type="ChEBI" id="CHEBI:58199"/>
        <dbReference type="ChEBI" id="CHEBI:58207"/>
        <dbReference type="EC" id="2.1.1.14"/>
    </reaction>
</comment>
<protein>
    <recommendedName>
        <fullName evidence="11">5-methyltetrahydropteroyltriglutamate--homocysteine methyltransferase</fullName>
        <ecNumber evidence="11">2.1.1.14</ecNumber>
    </recommendedName>
    <alternativeName>
        <fullName evidence="11">Cobalamin-independent methionine synthase</fullName>
    </alternativeName>
    <alternativeName>
        <fullName evidence="11">Methionine synthase, vitamin-B12 independent isozyme</fullName>
    </alternativeName>
</protein>
<feature type="binding site" evidence="11 12">
    <location>
        <begin position="458"/>
        <end position="460"/>
    </location>
    <ligand>
        <name>L-methionine</name>
        <dbReference type="ChEBI" id="CHEBI:57844"/>
    </ligand>
</feature>
<dbReference type="SUPFAM" id="SSF51726">
    <property type="entry name" value="UROD/MetE-like"/>
    <property type="match status" value="2"/>
</dbReference>
<dbReference type="EC" id="2.1.1.14" evidence="11"/>
<evidence type="ECO:0000313" key="18">
    <source>
        <dbReference type="Proteomes" id="UP000533724"/>
    </source>
</evidence>
<feature type="binding site" evidence="12">
    <location>
        <position position="20"/>
    </location>
    <ligand>
        <name>5-methyltetrahydropteroyltri-L-glutamate</name>
        <dbReference type="ChEBI" id="CHEBI:58207"/>
    </ligand>
</feature>
<dbReference type="HAMAP" id="MF_00172">
    <property type="entry name" value="Meth_synth"/>
    <property type="match status" value="1"/>
</dbReference>
<dbReference type="PANTHER" id="PTHR30519">
    <property type="entry name" value="5-METHYLTETRAHYDROPTEROYLTRIGLUTAMATE--HOMOCYSTEINE METHYLTRANSFERASE"/>
    <property type="match status" value="1"/>
</dbReference>
<keyword evidence="6 11" id="KW-0808">Transferase</keyword>
<dbReference type="EMBL" id="JACIHI010000032">
    <property type="protein sequence ID" value="MBB4443985.1"/>
    <property type="molecule type" value="Genomic_DNA"/>
</dbReference>
<evidence type="ECO:0000256" key="8">
    <source>
        <dbReference type="ARBA" id="ARBA00022737"/>
    </source>
</evidence>
<organism evidence="17 18">
    <name type="scientific">Rhizobium esperanzae</name>
    <dbReference type="NCBI Taxonomy" id="1967781"/>
    <lineage>
        <taxon>Bacteria</taxon>
        <taxon>Pseudomonadati</taxon>
        <taxon>Pseudomonadota</taxon>
        <taxon>Alphaproteobacteria</taxon>
        <taxon>Hyphomicrobiales</taxon>
        <taxon>Rhizobiaceae</taxon>
        <taxon>Rhizobium/Agrobacterium group</taxon>
        <taxon>Rhizobium</taxon>
    </lineage>
</organism>
<comment type="caution">
    <text evidence="11">Lacks conserved residue(s) required for the propagation of feature annotation.</text>
</comment>
<feature type="binding site" evidence="11">
    <location>
        <begin position="17"/>
        <end position="20"/>
    </location>
    <ligand>
        <name>5-methyltetrahydropteroyltri-L-glutamate</name>
        <dbReference type="ChEBI" id="CHEBI:58207"/>
    </ligand>
</feature>
<evidence type="ECO:0000256" key="12">
    <source>
        <dbReference type="PIRSR" id="PIRSR000382-1"/>
    </source>
</evidence>
<dbReference type="CDD" id="cd03312">
    <property type="entry name" value="CIMS_N_terminal_like"/>
    <property type="match status" value="1"/>
</dbReference>
<dbReference type="UniPathway" id="UPA00051">
    <property type="reaction ID" value="UER00082"/>
</dbReference>
<dbReference type="Pfam" id="PF08267">
    <property type="entry name" value="Meth_synt_1"/>
    <property type="match status" value="1"/>
</dbReference>
<evidence type="ECO:0000256" key="6">
    <source>
        <dbReference type="ARBA" id="ARBA00022679"/>
    </source>
</evidence>
<feature type="binding site" evidence="11">
    <location>
        <position position="632"/>
    </location>
    <ligand>
        <name>5-methyltetrahydropteroyltri-L-glutamate</name>
        <dbReference type="ChEBI" id="CHEBI:58207"/>
    </ligand>
</feature>
<dbReference type="Proteomes" id="UP000533724">
    <property type="component" value="Unassembled WGS sequence"/>
</dbReference>
<dbReference type="Pfam" id="PF01717">
    <property type="entry name" value="Meth_synt_2"/>
    <property type="match status" value="1"/>
</dbReference>
<keyword evidence="10 11" id="KW-0486">Methionine biosynthesis</keyword>
<feature type="binding site" evidence="13">
    <location>
        <position position="753"/>
    </location>
    <ligand>
        <name>Zn(2+)</name>
        <dbReference type="ChEBI" id="CHEBI:29105"/>
        <label>1</label>
        <note>catalytic</note>
    </ligand>
</feature>
<evidence type="ECO:0000256" key="9">
    <source>
        <dbReference type="ARBA" id="ARBA00022833"/>
    </source>
</evidence>
<sequence>MSIKTANLGFPRIGSHRELKFALESYWAGKSDATALLDTAKKLRAENWKLQQQKGIAVIPSNDFSLYDHVLDLAVMVGAIPAAYGWKGGPVDLDTYFAMARGSTGQSHDGSTGGSHHGDCGHAHNGYGVPALEMTKWFDTNYHYMVPELRRDQPFTLTANTPLEAFLEAKALGIHTRPVILGPVTFLKLAKSTEEGFDTVELLDRLLPVYARIFAELSAAGADWVQVDEPCLVLDLSDRERAALSQTYRALGEVVPDLKIMLAGYFGDMGDNLPAALELPVAGLHVDLVRGPPQIEILLEKAPDSLVLSLGVIDGRNIWRADLNAILNRIAPLVSSLGEHRLQIAPSCSLLHVPIDLELEAGLDGELKTWLAFATQKLDELSVLGSGASDRSGVIGALEASLRAVVARASSSRVHDARVAARVAGIDGRMKHRGRAFLARKALQDDRLRLPLFPTTTIGSFPQTSEVRKSRAAYAKGAISEADYEAFLRRETEAAIRWQEEIGLDVLVHGEFERNDMVQYFGEQLSGFAFTQHAWVQSYGSRYVRPPIIFGDVSRPKPMTVEWWRYAQSLTEKPVKGMLTGPVTILNWSFVRDDLSRADVSRQIALAIRDEVADLEEAGAAMIQIDEAALREGLPLRKADWKTYLDWAVESFHLCATGVADETQIHTHMCYSEFNQIIDAIAAMDADVISIETSRSKMELLEAFRSYKYPNEIGPGVYDIHSPRVPEVDEMTELMQLARGRLSDGQLWVNPDCGLKTRKWEEVRPALVNMVAAARALRTMGQ</sequence>
<dbReference type="RefSeq" id="WP_184502238.1">
    <property type="nucleotide sequence ID" value="NZ_JACIHI010000032.1"/>
</dbReference>
<feature type="binding site" evidence="11">
    <location>
        <position position="511"/>
    </location>
    <ligand>
        <name>L-homocysteine</name>
        <dbReference type="ChEBI" id="CHEBI:58199"/>
    </ligand>
</feature>
<dbReference type="GO" id="GO:0008270">
    <property type="term" value="F:zinc ion binding"/>
    <property type="evidence" value="ECO:0007669"/>
    <property type="project" value="InterPro"/>
</dbReference>
<proteinExistence type="inferred from homology"/>
<comment type="function">
    <text evidence="1 11">Catalyzes the transfer of a methyl group from 5-methyltetrahydrofolate to homocysteine resulting in methionine formation.</text>
</comment>
<evidence type="ECO:0000256" key="3">
    <source>
        <dbReference type="ARBA" id="ARBA00009553"/>
    </source>
</evidence>
<dbReference type="InterPro" id="IPR006276">
    <property type="entry name" value="Cobalamin-indep_Met_synthase"/>
</dbReference>
<evidence type="ECO:0000259" key="16">
    <source>
        <dbReference type="Pfam" id="PF08267"/>
    </source>
</evidence>
<dbReference type="AlphaFoldDB" id="A0A7W6UTH1"/>
<dbReference type="InterPro" id="IPR002629">
    <property type="entry name" value="Met_Synth_C/arc"/>
</dbReference>
<dbReference type="GO" id="GO:0032259">
    <property type="term" value="P:methylation"/>
    <property type="evidence" value="ECO:0007669"/>
    <property type="project" value="UniProtKB-KW"/>
</dbReference>
<evidence type="ECO:0000256" key="1">
    <source>
        <dbReference type="ARBA" id="ARBA00002777"/>
    </source>
</evidence>
<comment type="caution">
    <text evidence="17">The sequence shown here is derived from an EMBL/GenBank/DDBJ whole genome shotgun (WGS) entry which is preliminary data.</text>
</comment>
<keyword evidence="8 11" id="KW-0677">Repeat</keyword>
<feature type="active site" description="Proton donor" evidence="11 14">
    <location>
        <position position="721"/>
    </location>
</feature>
<keyword evidence="9 11" id="KW-0862">Zinc</keyword>
<dbReference type="NCBIfam" id="TIGR01371">
    <property type="entry name" value="met_syn_B12ind"/>
    <property type="match status" value="1"/>
</dbReference>
<evidence type="ECO:0000256" key="2">
    <source>
        <dbReference type="ARBA" id="ARBA00004681"/>
    </source>
</evidence>
<feature type="binding site" evidence="13">
    <location>
        <position position="668"/>
    </location>
    <ligand>
        <name>Zn(2+)</name>
        <dbReference type="ChEBI" id="CHEBI:29105"/>
        <label>1</label>
        <note>catalytic</note>
    </ligand>
</feature>
<feature type="binding site" evidence="11">
    <location>
        <position position="668"/>
    </location>
    <ligand>
        <name>Zn(2+)</name>
        <dbReference type="ChEBI" id="CHEBI:29105"/>
        <note>catalytic</note>
    </ligand>
</feature>
<comment type="pathway">
    <text evidence="2 11">Amino-acid biosynthesis; L-methionine biosynthesis via de novo pathway; L-methionine from L-homocysteine (MetE route): step 1/1.</text>
</comment>
<evidence type="ECO:0000256" key="10">
    <source>
        <dbReference type="ARBA" id="ARBA00023167"/>
    </source>
</evidence>
<dbReference type="FunFam" id="3.20.20.210:FF:000002">
    <property type="entry name" value="5-methyltetrahydropteroyltriglutamate--homocysteine methyltransferase"/>
    <property type="match status" value="1"/>
</dbReference>
<keyword evidence="7 11" id="KW-0479">Metal-binding</keyword>
<feature type="binding site" evidence="11 12">
    <location>
        <begin position="458"/>
        <end position="460"/>
    </location>
    <ligand>
        <name>L-homocysteine</name>
        <dbReference type="ChEBI" id="CHEBI:58199"/>
    </ligand>
</feature>
<evidence type="ECO:0000256" key="7">
    <source>
        <dbReference type="ARBA" id="ARBA00022723"/>
    </source>
</evidence>
<evidence type="ECO:0000313" key="17">
    <source>
        <dbReference type="EMBL" id="MBB4443985.1"/>
    </source>
</evidence>
<feature type="binding site" evidence="11 12">
    <location>
        <position position="626"/>
    </location>
    <ligand>
        <name>L-homocysteine</name>
        <dbReference type="ChEBI" id="CHEBI:58199"/>
    </ligand>
</feature>
<feature type="binding site" evidence="11">
    <location>
        <position position="692"/>
    </location>
    <ligand>
        <name>Zn(2+)</name>
        <dbReference type="ChEBI" id="CHEBI:29105"/>
        <note>catalytic</note>
    </ligand>
</feature>
<gene>
    <name evidence="11" type="primary">metE</name>
    <name evidence="17" type="ORF">GGE15_007297</name>
</gene>
<dbReference type="InterPro" id="IPR038071">
    <property type="entry name" value="UROD/MetE-like_sf"/>
</dbReference>
<dbReference type="Gene3D" id="3.20.20.210">
    <property type="match status" value="2"/>
</dbReference>
<evidence type="ECO:0000256" key="11">
    <source>
        <dbReference type="HAMAP-Rule" id="MF_00172"/>
    </source>
</evidence>
<feature type="binding site" evidence="13">
    <location>
        <position position="670"/>
    </location>
    <ligand>
        <name>Zn(2+)</name>
        <dbReference type="ChEBI" id="CHEBI:29105"/>
        <label>1</label>
        <note>catalytic</note>
    </ligand>
</feature>
<feature type="binding site" evidence="11 12">
    <location>
        <position position="588"/>
    </location>
    <ligand>
        <name>5-methyltetrahydropteroyltri-L-glutamate</name>
        <dbReference type="ChEBI" id="CHEBI:58207"/>
    </ligand>
</feature>
<dbReference type="GO" id="GO:0003871">
    <property type="term" value="F:5-methyltetrahydropteroyltriglutamate-homocysteine S-methyltransferase activity"/>
    <property type="evidence" value="ECO:0007669"/>
    <property type="project" value="UniProtKB-UniRule"/>
</dbReference>
<comment type="cofactor">
    <cofactor evidence="11">
        <name>Zn(2+)</name>
        <dbReference type="ChEBI" id="CHEBI:29105"/>
    </cofactor>
    <text evidence="11">Binds 1 zinc ion per subunit.</text>
</comment>
<dbReference type="CDD" id="cd03311">
    <property type="entry name" value="CIMS_C_terminal_like"/>
    <property type="match status" value="1"/>
</dbReference>
<feature type="binding site" evidence="11">
    <location>
        <position position="670"/>
    </location>
    <ligand>
        <name>Zn(2+)</name>
        <dbReference type="ChEBI" id="CHEBI:29105"/>
        <note>catalytic</note>
    </ligand>
</feature>
<keyword evidence="5 11" id="KW-0028">Amino-acid biosynthesis</keyword>
<dbReference type="GO" id="GO:0071265">
    <property type="term" value="P:L-methionine biosynthetic process"/>
    <property type="evidence" value="ECO:0007669"/>
    <property type="project" value="UniProtKB-ARBA"/>
</dbReference>
<comment type="cofactor">
    <cofactor evidence="13">
        <name>Zn(2+)</name>
        <dbReference type="ChEBI" id="CHEBI:29105"/>
    </cofactor>
    <text evidence="13">Binds 2 Zn(2+) ions per subunit.</text>
</comment>
<feature type="binding site" evidence="13">
    <location>
        <position position="692"/>
    </location>
    <ligand>
        <name>Zn(2+)</name>
        <dbReference type="ChEBI" id="CHEBI:29105"/>
        <label>1</label>
        <note>catalytic</note>
    </ligand>
</feature>
<feature type="binding site" evidence="11 12">
    <location>
        <position position="626"/>
    </location>
    <ligand>
        <name>L-methionine</name>
        <dbReference type="ChEBI" id="CHEBI:57844"/>
    </ligand>
</feature>
<reference evidence="17 18" key="1">
    <citation type="submission" date="2020-08" db="EMBL/GenBank/DDBJ databases">
        <title>Genomic Encyclopedia of Type Strains, Phase IV (KMG-V): Genome sequencing to study the core and pangenomes of soil and plant-associated prokaryotes.</title>
        <authorList>
            <person name="Whitman W."/>
        </authorList>
    </citation>
    <scope>NUCLEOTIDE SEQUENCE [LARGE SCALE GENOMIC DNA]</scope>
    <source>
        <strain evidence="17 18">SEMIA 414</strain>
    </source>
</reference>
<evidence type="ECO:0000256" key="13">
    <source>
        <dbReference type="PIRSR" id="PIRSR000382-2"/>
    </source>
</evidence>